<dbReference type="Proteomes" id="UP000016088">
    <property type="component" value="Unassembled WGS sequence"/>
</dbReference>
<dbReference type="OrthoDB" id="5593278at2759"/>
<dbReference type="Gene3D" id="3.30.230.90">
    <property type="match status" value="1"/>
</dbReference>
<evidence type="ECO:0008006" key="3">
    <source>
        <dbReference type="Google" id="ProtNLM"/>
    </source>
</evidence>
<organism evidence="1 2">
    <name type="scientific">Schizosaccharomyces octosporus (strain yFS286)</name>
    <name type="common">Fission yeast</name>
    <name type="synonym">Octosporomyces octosporus</name>
    <dbReference type="NCBI Taxonomy" id="483514"/>
    <lineage>
        <taxon>Eukaryota</taxon>
        <taxon>Fungi</taxon>
        <taxon>Dikarya</taxon>
        <taxon>Ascomycota</taxon>
        <taxon>Taphrinomycotina</taxon>
        <taxon>Schizosaccharomycetes</taxon>
        <taxon>Schizosaccharomycetales</taxon>
        <taxon>Schizosaccharomycetaceae</taxon>
        <taxon>Schizosaccharomyces</taxon>
    </lineage>
</organism>
<dbReference type="RefSeq" id="XP_013017568.1">
    <property type="nucleotide sequence ID" value="XM_013162114.1"/>
</dbReference>
<protein>
    <recommendedName>
        <fullName evidence="3">Proteasome assembly chaperone 3</fullName>
    </recommendedName>
</protein>
<dbReference type="OMA" id="NCLAMKF"/>
<name>S9Q2S8_SCHOY</name>
<sequence length="142" mass="15912">MFPLTKQESGIYQGIQLNCLAMKFGDQNTLIVTMTGKIGQMFMVTYERSVVSPLVLNEDMSSLPEIGVRTILGDRDDFKAQWGQLLASQVGSLLAKQQIHNTGNSKVPKLCLGLHVPWDLSDEKNGDLVVYLMELIQKVRVW</sequence>
<keyword evidence="2" id="KW-1185">Reference proteome</keyword>
<gene>
    <name evidence="1" type="ORF">SOCG_03626</name>
</gene>
<dbReference type="HOGENOM" id="CLU_1876624_0_0_1"/>
<reference evidence="1 2" key="1">
    <citation type="journal article" date="2011" name="Science">
        <title>Comparative functional genomics of the fission yeasts.</title>
        <authorList>
            <person name="Rhind N."/>
            <person name="Chen Z."/>
            <person name="Yassour M."/>
            <person name="Thompson D.A."/>
            <person name="Haas B.J."/>
            <person name="Habib N."/>
            <person name="Wapinski I."/>
            <person name="Roy S."/>
            <person name="Lin M.F."/>
            <person name="Heiman D.I."/>
            <person name="Young S.K."/>
            <person name="Furuya K."/>
            <person name="Guo Y."/>
            <person name="Pidoux A."/>
            <person name="Chen H.M."/>
            <person name="Robbertse B."/>
            <person name="Goldberg J.M."/>
            <person name="Aoki K."/>
            <person name="Bayne E.H."/>
            <person name="Berlin A.M."/>
            <person name="Desjardins C.A."/>
            <person name="Dobbs E."/>
            <person name="Dukaj L."/>
            <person name="Fan L."/>
            <person name="FitzGerald M.G."/>
            <person name="French C."/>
            <person name="Gujja S."/>
            <person name="Hansen K."/>
            <person name="Keifenheim D."/>
            <person name="Levin J.Z."/>
            <person name="Mosher R.A."/>
            <person name="Mueller C.A."/>
            <person name="Pfiffner J."/>
            <person name="Priest M."/>
            <person name="Russ C."/>
            <person name="Smialowska A."/>
            <person name="Swoboda P."/>
            <person name="Sykes S.M."/>
            <person name="Vaughn M."/>
            <person name="Vengrova S."/>
            <person name="Yoder R."/>
            <person name="Zeng Q."/>
            <person name="Allshire R."/>
            <person name="Baulcombe D."/>
            <person name="Birren B.W."/>
            <person name="Brown W."/>
            <person name="Ekwall K."/>
            <person name="Kellis M."/>
            <person name="Leatherwood J."/>
            <person name="Levin H."/>
            <person name="Margalit H."/>
            <person name="Martienssen R."/>
            <person name="Nieduszynski C.A."/>
            <person name="Spatafora J.W."/>
            <person name="Friedman N."/>
            <person name="Dalgaard J.Z."/>
            <person name="Baumann P."/>
            <person name="Niki H."/>
            <person name="Regev A."/>
            <person name="Nusbaum C."/>
        </authorList>
    </citation>
    <scope>NUCLEOTIDE SEQUENCE [LARGE SCALE GENOMIC DNA]</scope>
    <source>
        <strain evidence="2">yFS286</strain>
    </source>
</reference>
<dbReference type="AlphaFoldDB" id="S9Q2S8"/>
<dbReference type="InterPro" id="IPR053720">
    <property type="entry name" value="Psm_Assembly_Chaperone"/>
</dbReference>
<proteinExistence type="predicted"/>
<dbReference type="GeneID" id="25032598"/>
<dbReference type="EMBL" id="KE503206">
    <property type="protein sequence ID" value="EPX74417.1"/>
    <property type="molecule type" value="Genomic_DNA"/>
</dbReference>
<accession>S9Q2S8</accession>
<evidence type="ECO:0000313" key="1">
    <source>
        <dbReference type="EMBL" id="EPX74417.1"/>
    </source>
</evidence>
<evidence type="ECO:0000313" key="2">
    <source>
        <dbReference type="Proteomes" id="UP000016088"/>
    </source>
</evidence>
<dbReference type="VEuPathDB" id="FungiDB:SOCG_03626"/>